<evidence type="ECO:0000256" key="1">
    <source>
        <dbReference type="ARBA" id="ARBA00004141"/>
    </source>
</evidence>
<gene>
    <name evidence="7" type="ORF">EJB05_56602</name>
</gene>
<evidence type="ECO:0000256" key="3">
    <source>
        <dbReference type="ARBA" id="ARBA00022692"/>
    </source>
</evidence>
<organism evidence="7 8">
    <name type="scientific">Eragrostis curvula</name>
    <name type="common">weeping love grass</name>
    <dbReference type="NCBI Taxonomy" id="38414"/>
    <lineage>
        <taxon>Eukaryota</taxon>
        <taxon>Viridiplantae</taxon>
        <taxon>Streptophyta</taxon>
        <taxon>Embryophyta</taxon>
        <taxon>Tracheophyta</taxon>
        <taxon>Spermatophyta</taxon>
        <taxon>Magnoliopsida</taxon>
        <taxon>Liliopsida</taxon>
        <taxon>Poales</taxon>
        <taxon>Poaceae</taxon>
        <taxon>PACMAD clade</taxon>
        <taxon>Chloridoideae</taxon>
        <taxon>Eragrostideae</taxon>
        <taxon>Eragrostidinae</taxon>
        <taxon>Eragrostis</taxon>
    </lineage>
</organism>
<feature type="transmembrane region" description="Helical" evidence="6">
    <location>
        <begin position="12"/>
        <end position="33"/>
    </location>
</feature>
<dbReference type="Gramene" id="TVT98111">
    <property type="protein sequence ID" value="TVT98111"/>
    <property type="gene ID" value="EJB05_56602"/>
</dbReference>
<dbReference type="InterPro" id="IPR018499">
    <property type="entry name" value="Tetraspanin/Peripherin"/>
</dbReference>
<evidence type="ECO:0000256" key="6">
    <source>
        <dbReference type="SAM" id="Phobius"/>
    </source>
</evidence>
<dbReference type="GO" id="GO:0016020">
    <property type="term" value="C:membrane"/>
    <property type="evidence" value="ECO:0007669"/>
    <property type="project" value="UniProtKB-SubCell"/>
</dbReference>
<keyword evidence="5 6" id="KW-0472">Membrane</keyword>
<dbReference type="OrthoDB" id="1881997at2759"/>
<comment type="similarity">
    <text evidence="2">Belongs to the tetraspanin (TM4SF) family.</text>
</comment>
<evidence type="ECO:0000313" key="7">
    <source>
        <dbReference type="EMBL" id="TVT98111.1"/>
    </source>
</evidence>
<dbReference type="AlphaFoldDB" id="A0A5J9SFV0"/>
<name>A0A5J9SFV0_9POAL</name>
<dbReference type="Pfam" id="PF00335">
    <property type="entry name" value="Tetraspanin"/>
    <property type="match status" value="1"/>
</dbReference>
<evidence type="ECO:0000313" key="8">
    <source>
        <dbReference type="Proteomes" id="UP000324897"/>
    </source>
</evidence>
<keyword evidence="3 6" id="KW-0812">Transmembrane</keyword>
<evidence type="ECO:0008006" key="9">
    <source>
        <dbReference type="Google" id="ProtNLM"/>
    </source>
</evidence>
<proteinExistence type="inferred from homology"/>
<evidence type="ECO:0000256" key="4">
    <source>
        <dbReference type="ARBA" id="ARBA00022989"/>
    </source>
</evidence>
<evidence type="ECO:0000256" key="2">
    <source>
        <dbReference type="ARBA" id="ARBA00006840"/>
    </source>
</evidence>
<dbReference type="PANTHER" id="PTHR32191">
    <property type="entry name" value="TETRASPANIN-8-RELATED"/>
    <property type="match status" value="1"/>
</dbReference>
<feature type="transmembrane region" description="Helical" evidence="6">
    <location>
        <begin position="247"/>
        <end position="269"/>
    </location>
</feature>
<dbReference type="Proteomes" id="UP000324897">
    <property type="component" value="Unassembled WGS sequence"/>
</dbReference>
<dbReference type="InterPro" id="IPR044991">
    <property type="entry name" value="TET_plant"/>
</dbReference>
<evidence type="ECO:0000256" key="5">
    <source>
        <dbReference type="ARBA" id="ARBA00023136"/>
    </source>
</evidence>
<dbReference type="GO" id="GO:0009734">
    <property type="term" value="P:auxin-activated signaling pathway"/>
    <property type="evidence" value="ECO:0007669"/>
    <property type="project" value="InterPro"/>
</dbReference>
<sequence length="296" mass="33364">MLRGRGSTSVLGIINFITFLISIPILGGGIWLASRANSTDCIRFLQWPIIIVGLVLMVISLMGFAGACYRQTWLLRLYLFAMFFVVLALLFFIVFAFAVTDRGDGQVVMNRRFFEYQLSDYSGWLRERVNDPQYWATISACLRDGHACAGMRRFARDPNTGMKVPETPDMFYARDLSPIQSGCCKPPSSCAFTYMNETYWTQNPGVPTVVTDPDCSRWSNDQQMLCFQCDSCKAGVLAGIKKSWRKVAILNIVVLIILVIVYVAGCAAFRNAKRIENDEPIGMARMTKTQPSRFQL</sequence>
<feature type="transmembrane region" description="Helical" evidence="6">
    <location>
        <begin position="77"/>
        <end position="99"/>
    </location>
</feature>
<accession>A0A5J9SFV0</accession>
<dbReference type="EMBL" id="RWGY01000899">
    <property type="protein sequence ID" value="TVT98111.1"/>
    <property type="molecule type" value="Genomic_DNA"/>
</dbReference>
<keyword evidence="4 6" id="KW-1133">Transmembrane helix</keyword>
<comment type="subcellular location">
    <subcellularLocation>
        <location evidence="1">Membrane</location>
        <topology evidence="1">Multi-pass membrane protein</topology>
    </subcellularLocation>
</comment>
<keyword evidence="8" id="KW-1185">Reference proteome</keyword>
<dbReference type="PRINTS" id="PR00259">
    <property type="entry name" value="TMFOUR"/>
</dbReference>
<feature type="transmembrane region" description="Helical" evidence="6">
    <location>
        <begin position="45"/>
        <end position="65"/>
    </location>
</feature>
<protein>
    <recommendedName>
        <fullName evidence="9">Tetraspanin</fullName>
    </recommendedName>
</protein>
<reference evidence="7 8" key="1">
    <citation type="journal article" date="2019" name="Sci. Rep.">
        <title>A high-quality genome of Eragrostis curvula grass provides insights into Poaceae evolution and supports new strategies to enhance forage quality.</title>
        <authorList>
            <person name="Carballo J."/>
            <person name="Santos B.A.C.M."/>
            <person name="Zappacosta D."/>
            <person name="Garbus I."/>
            <person name="Selva J.P."/>
            <person name="Gallo C.A."/>
            <person name="Diaz A."/>
            <person name="Albertini E."/>
            <person name="Caccamo M."/>
            <person name="Echenique V."/>
        </authorList>
    </citation>
    <scope>NUCLEOTIDE SEQUENCE [LARGE SCALE GENOMIC DNA]</scope>
    <source>
        <strain evidence="8">cv. Victoria</strain>
        <tissue evidence="7">Leaf</tissue>
    </source>
</reference>
<comment type="caution">
    <text evidence="7">The sequence shown here is derived from an EMBL/GenBank/DDBJ whole genome shotgun (WGS) entry which is preliminary data.</text>
</comment>